<dbReference type="EMBL" id="UZAE01003500">
    <property type="protein sequence ID" value="VDO00552.1"/>
    <property type="molecule type" value="Genomic_DNA"/>
</dbReference>
<organism evidence="4">
    <name type="scientific">Rodentolepis nana</name>
    <name type="common">Dwarf tapeworm</name>
    <name type="synonym">Hymenolepis nana</name>
    <dbReference type="NCBI Taxonomy" id="102285"/>
    <lineage>
        <taxon>Eukaryota</taxon>
        <taxon>Metazoa</taxon>
        <taxon>Spiralia</taxon>
        <taxon>Lophotrochozoa</taxon>
        <taxon>Platyhelminthes</taxon>
        <taxon>Cestoda</taxon>
        <taxon>Eucestoda</taxon>
        <taxon>Cyclophyllidea</taxon>
        <taxon>Hymenolepididae</taxon>
        <taxon>Rodentolepis</taxon>
    </lineage>
</organism>
<name>A0A0R3TCA5_RODNA</name>
<evidence type="ECO:0000313" key="3">
    <source>
        <dbReference type="Proteomes" id="UP000278807"/>
    </source>
</evidence>
<sequence length="119" mass="13612">MDKFFSTYENRPRHLKKQSGLTQKVIELKKELQIDDKPKGLSFPMNSLADTPEQMRSLAPEVLQSKCAHWPLRQTNYSADQWIQVFTDGSYMESSKSSRQSMSTILQINGSKSSLMGHT</sequence>
<feature type="compositionally biased region" description="Polar residues" evidence="1">
    <location>
        <begin position="104"/>
        <end position="119"/>
    </location>
</feature>
<dbReference type="AlphaFoldDB" id="A0A0R3TCA5"/>
<feature type="region of interest" description="Disordered" evidence="1">
    <location>
        <begin position="97"/>
        <end position="119"/>
    </location>
</feature>
<evidence type="ECO:0000313" key="4">
    <source>
        <dbReference type="WBParaSite" id="HNAJ_0000469401-mRNA-1"/>
    </source>
</evidence>
<dbReference type="WBParaSite" id="HNAJ_0000469401-mRNA-1">
    <property type="protein sequence ID" value="HNAJ_0000469401-mRNA-1"/>
    <property type="gene ID" value="HNAJ_0000469401"/>
</dbReference>
<proteinExistence type="predicted"/>
<accession>A0A0R3TCA5</accession>
<dbReference type="Proteomes" id="UP000278807">
    <property type="component" value="Unassembled WGS sequence"/>
</dbReference>
<protein>
    <submittedName>
        <fullName evidence="4">RNase H domain-containing protein</fullName>
    </submittedName>
</protein>
<evidence type="ECO:0000256" key="1">
    <source>
        <dbReference type="SAM" id="MobiDB-lite"/>
    </source>
</evidence>
<keyword evidence="3" id="KW-1185">Reference proteome</keyword>
<reference evidence="2 3" key="2">
    <citation type="submission" date="2018-11" db="EMBL/GenBank/DDBJ databases">
        <authorList>
            <consortium name="Pathogen Informatics"/>
        </authorList>
    </citation>
    <scope>NUCLEOTIDE SEQUENCE [LARGE SCALE GENOMIC DNA]</scope>
</reference>
<dbReference type="OrthoDB" id="4869960at2759"/>
<reference evidence="4" key="1">
    <citation type="submission" date="2017-02" db="UniProtKB">
        <authorList>
            <consortium name="WormBaseParasite"/>
        </authorList>
    </citation>
    <scope>IDENTIFICATION</scope>
</reference>
<gene>
    <name evidence="2" type="ORF">HNAJ_LOCUS4692</name>
</gene>
<evidence type="ECO:0000313" key="2">
    <source>
        <dbReference type="EMBL" id="VDO00552.1"/>
    </source>
</evidence>